<dbReference type="Gene3D" id="3.30.1310.10">
    <property type="entry name" value="Nucleoid-associated protein YbaB-like domain"/>
    <property type="match status" value="1"/>
</dbReference>
<accession>A0A066UPA6</accession>
<dbReference type="PANTHER" id="PTHR33449:SF1">
    <property type="entry name" value="NUCLEOID-ASSOCIATED PROTEIN YBAB"/>
    <property type="match status" value="1"/>
</dbReference>
<dbReference type="GO" id="GO:0003677">
    <property type="term" value="F:DNA binding"/>
    <property type="evidence" value="ECO:0007669"/>
    <property type="project" value="UniProtKB-UniRule"/>
</dbReference>
<dbReference type="Pfam" id="PF02575">
    <property type="entry name" value="YbaB_DNA_bd"/>
    <property type="match status" value="1"/>
</dbReference>
<dbReference type="InterPro" id="IPR036894">
    <property type="entry name" value="YbaB-like_sf"/>
</dbReference>
<dbReference type="GeneID" id="301975486"/>
<dbReference type="SUPFAM" id="SSF82607">
    <property type="entry name" value="YbaB-like"/>
    <property type="match status" value="1"/>
</dbReference>
<dbReference type="PIRSF" id="PIRSF004555">
    <property type="entry name" value="UCP004555"/>
    <property type="match status" value="1"/>
</dbReference>
<dbReference type="EMBL" id="AOMT01000005">
    <property type="protein sequence ID" value="KDN25994.1"/>
    <property type="molecule type" value="Genomic_DNA"/>
</dbReference>
<dbReference type="GO" id="GO:0043590">
    <property type="term" value="C:bacterial nucleoid"/>
    <property type="evidence" value="ECO:0007669"/>
    <property type="project" value="UniProtKB-UniRule"/>
</dbReference>
<keyword evidence="2" id="KW-0963">Cytoplasm</keyword>
<dbReference type="HAMAP" id="MF_00274">
    <property type="entry name" value="DNA_YbaB_EbfC"/>
    <property type="match status" value="1"/>
</dbReference>
<name>A0A066UPA6_9GAMM</name>
<dbReference type="GO" id="GO:0005829">
    <property type="term" value="C:cytosol"/>
    <property type="evidence" value="ECO:0007669"/>
    <property type="project" value="TreeGrafter"/>
</dbReference>
<dbReference type="InterPro" id="IPR004401">
    <property type="entry name" value="YbaB/EbfC"/>
</dbReference>
<organism evidence="3 4">
    <name type="scientific">Moraxella bovoculi 237</name>
    <dbReference type="NCBI Taxonomy" id="743974"/>
    <lineage>
        <taxon>Bacteria</taxon>
        <taxon>Pseudomonadati</taxon>
        <taxon>Pseudomonadota</taxon>
        <taxon>Gammaproteobacteria</taxon>
        <taxon>Moraxellales</taxon>
        <taxon>Moraxellaceae</taxon>
        <taxon>Moraxella</taxon>
    </lineage>
</organism>
<proteinExistence type="inferred from homology"/>
<comment type="subunit">
    <text evidence="2">Homodimer.</text>
</comment>
<comment type="caution">
    <text evidence="3">The sequence shown here is derived from an EMBL/GenBank/DDBJ whole genome shotgun (WGS) entry which is preliminary data.</text>
</comment>
<sequence length="110" mass="11725">MNIQALMQQAQAMQKQVEKNVEAAKASLATKEVHSESGNGLVKVTMTGRHVVKRISIDPSLMDDEPDMIEDLVAAAINDAVRQADELSEEVMAGATTGMGLPKGMQGLFG</sequence>
<evidence type="ECO:0000256" key="1">
    <source>
        <dbReference type="ARBA" id="ARBA00023125"/>
    </source>
</evidence>
<comment type="similarity">
    <text evidence="2">Belongs to the YbaB/EbfC family.</text>
</comment>
<dbReference type="eggNOG" id="COG0718">
    <property type="taxonomic scope" value="Bacteria"/>
</dbReference>
<dbReference type="Proteomes" id="UP000035860">
    <property type="component" value="Unassembled WGS sequence"/>
</dbReference>
<reference evidence="3 4" key="1">
    <citation type="journal article" date="2014" name="Genome Announc.">
        <title>Draft Genome Sequence of Moraxella bovoculi Strain 237T (ATCC BAA-1259T) Isolated from a Calf with Infectious Bovine Keratoconjunctivitis.</title>
        <authorList>
            <person name="Calcutt M.J."/>
            <person name="Foecking M.F."/>
            <person name="Martin N.T."/>
            <person name="Mhlanga-Mutangadura T."/>
            <person name="Reilly T.J."/>
        </authorList>
    </citation>
    <scope>NUCLEOTIDE SEQUENCE [LARGE SCALE GENOMIC DNA]</scope>
    <source>
        <strain evidence="3 4">237</strain>
    </source>
</reference>
<protein>
    <recommendedName>
        <fullName evidence="2">Nucleoid-associated protein MBO_02355</fullName>
    </recommendedName>
</protein>
<evidence type="ECO:0000313" key="3">
    <source>
        <dbReference type="EMBL" id="KDN25994.1"/>
    </source>
</evidence>
<dbReference type="PANTHER" id="PTHR33449">
    <property type="entry name" value="NUCLEOID-ASSOCIATED PROTEIN YBAB"/>
    <property type="match status" value="1"/>
</dbReference>
<comment type="subcellular location">
    <subcellularLocation>
        <location evidence="2">Cytoplasm</location>
        <location evidence="2">Nucleoid</location>
    </subcellularLocation>
</comment>
<keyword evidence="1 2" id="KW-0238">DNA-binding</keyword>
<comment type="function">
    <text evidence="2">Binds to DNA and alters its conformation. May be involved in regulation of gene expression, nucleoid organization and DNA protection.</text>
</comment>
<evidence type="ECO:0000313" key="4">
    <source>
        <dbReference type="Proteomes" id="UP000035860"/>
    </source>
</evidence>
<evidence type="ECO:0000256" key="2">
    <source>
        <dbReference type="HAMAP-Rule" id="MF_00274"/>
    </source>
</evidence>
<dbReference type="OrthoDB" id="9808738at2"/>
<dbReference type="AlphaFoldDB" id="A0A066UPA6"/>
<dbReference type="NCBIfam" id="TIGR00103">
    <property type="entry name" value="DNA_YbaB_EbfC"/>
    <property type="match status" value="1"/>
</dbReference>
<gene>
    <name evidence="3" type="ORF">MBO_02355</name>
</gene>
<dbReference type="RefSeq" id="WP_036362828.1">
    <property type="nucleotide sequence ID" value="NZ_AOMT01000005.1"/>
</dbReference>
<keyword evidence="4" id="KW-1185">Reference proteome</keyword>